<organism evidence="2 3">
    <name type="scientific">Eiseniibacteriota bacterium</name>
    <dbReference type="NCBI Taxonomy" id="2212470"/>
    <lineage>
        <taxon>Bacteria</taxon>
        <taxon>Candidatus Eiseniibacteriota</taxon>
    </lineage>
</organism>
<dbReference type="EMBL" id="VGIY01000163">
    <property type="protein sequence ID" value="MBM3317667.1"/>
    <property type="molecule type" value="Genomic_DNA"/>
</dbReference>
<feature type="transmembrane region" description="Helical" evidence="1">
    <location>
        <begin position="21"/>
        <end position="43"/>
    </location>
</feature>
<accession>A0A937XC77</accession>
<keyword evidence="1" id="KW-1133">Transmembrane helix</keyword>
<comment type="caution">
    <text evidence="2">The sequence shown here is derived from an EMBL/GenBank/DDBJ whole genome shotgun (WGS) entry which is preliminary data.</text>
</comment>
<gene>
    <name evidence="2" type="ORF">FJY75_07420</name>
</gene>
<proteinExistence type="predicted"/>
<evidence type="ECO:0000256" key="1">
    <source>
        <dbReference type="SAM" id="Phobius"/>
    </source>
</evidence>
<feature type="transmembrane region" description="Helical" evidence="1">
    <location>
        <begin position="55"/>
        <end position="75"/>
    </location>
</feature>
<feature type="non-terminal residue" evidence="2">
    <location>
        <position position="312"/>
    </location>
</feature>
<name>A0A937XC77_UNCEI</name>
<dbReference type="AlphaFoldDB" id="A0A937XC77"/>
<evidence type="ECO:0000313" key="3">
    <source>
        <dbReference type="Proteomes" id="UP000748308"/>
    </source>
</evidence>
<evidence type="ECO:0000313" key="2">
    <source>
        <dbReference type="EMBL" id="MBM3317667.1"/>
    </source>
</evidence>
<sequence>MPSSRPVGPARPARGGLRSRMLLAFLVPVLLLGLGGLLLIGLPGDTLAPHSTARAGIVFLGLLAAALLLATGLAVHMGDRVARPVAWLLRLMDAGQIRLLTKGPPPAGDWEVADLSRRVQVLLKQNLSGAEAMEELEALRREIAAVLDAAVVGRLDPLAWPRARATHPQTRRLLDFFRVRAESLRDAAQGLARLEKLLQQDWRRESSAVREIAERSERCFLGQTEMALELERLERLVRPSPAEEQARADAAQALVDLRASFARWREQAEAAIERADAARAGAGPAVAGLPPERRLSRMREWAVWVEESLAML</sequence>
<keyword evidence="1" id="KW-0472">Membrane</keyword>
<dbReference type="Proteomes" id="UP000748308">
    <property type="component" value="Unassembled WGS sequence"/>
</dbReference>
<keyword evidence="1" id="KW-0812">Transmembrane</keyword>
<protein>
    <submittedName>
        <fullName evidence="2">Uncharacterized protein</fullName>
    </submittedName>
</protein>
<reference evidence="2" key="1">
    <citation type="submission" date="2019-03" db="EMBL/GenBank/DDBJ databases">
        <title>Lake Tanganyika Metagenome-Assembled Genomes (MAGs).</title>
        <authorList>
            <person name="Tran P."/>
        </authorList>
    </citation>
    <scope>NUCLEOTIDE SEQUENCE</scope>
    <source>
        <strain evidence="2">M_DeepCast_400m_m2_100</strain>
    </source>
</reference>